<name>A0AC61NMM6_9BACT</name>
<evidence type="ECO:0000313" key="1">
    <source>
        <dbReference type="EMBL" id="QZE13039.1"/>
    </source>
</evidence>
<accession>A0AC61NMM6</accession>
<protein>
    <submittedName>
        <fullName evidence="1">1-acyl-sn-glycerol-3-phosphate acyltransferase</fullName>
    </submittedName>
</protein>
<organism evidence="1 2">
    <name type="scientific">Halosquirtibacter laminarini</name>
    <dbReference type="NCBI Taxonomy" id="3374600"/>
    <lineage>
        <taxon>Bacteria</taxon>
        <taxon>Pseudomonadati</taxon>
        <taxon>Bacteroidota</taxon>
        <taxon>Bacteroidia</taxon>
        <taxon>Marinilabiliales</taxon>
        <taxon>Prolixibacteraceae</taxon>
        <taxon>Halosquirtibacter</taxon>
    </lineage>
</organism>
<reference evidence="1" key="1">
    <citation type="submission" date="2021-08" db="EMBL/GenBank/DDBJ databases">
        <title>Novel anaerobic bacterium isolated from sea squirt in East Sea, Republic of Korea.</title>
        <authorList>
            <person name="Nguyen T.H."/>
            <person name="Li Z."/>
            <person name="Lee Y.-J."/>
            <person name="Ko J."/>
            <person name="Kim S.-G."/>
        </authorList>
    </citation>
    <scope>NUCLEOTIDE SEQUENCE</scope>
    <source>
        <strain evidence="1">KCTC 25031</strain>
    </source>
</reference>
<gene>
    <name evidence="1" type="ORF">K4L44_10605</name>
</gene>
<evidence type="ECO:0000313" key="2">
    <source>
        <dbReference type="Proteomes" id="UP000826212"/>
    </source>
</evidence>
<proteinExistence type="predicted"/>
<dbReference type="Proteomes" id="UP000826212">
    <property type="component" value="Chromosome"/>
</dbReference>
<keyword evidence="2" id="KW-1185">Reference proteome</keyword>
<dbReference type="EMBL" id="CP081303">
    <property type="protein sequence ID" value="QZE13039.1"/>
    <property type="molecule type" value="Genomic_DNA"/>
</dbReference>
<keyword evidence="1" id="KW-0012">Acyltransferase</keyword>
<sequence length="185" mass="21511">MRRTFCKFLIRILGWKVVGSKVEDKKCIIVGAPHTSLWDFVICWIGYTSMGPSPNVMIRSEFFKFPLGIIIKPMGALPLNREKGSNSLKQIVRTFQQRETMRLAITPEGTRKKTTKWKGGFHAISRLAKVPVYIGYFDFKRKEMRFDIPFETTSNVEEDLERLKKWYHDKGVVGCHPEQFVTGYE</sequence>
<keyword evidence="1" id="KW-0808">Transferase</keyword>